<dbReference type="InterPro" id="IPR013491">
    <property type="entry name" value="Tape_meas_N"/>
</dbReference>
<dbReference type="NCBIfam" id="TIGR02675">
    <property type="entry name" value="tape_meas_nterm"/>
    <property type="match status" value="1"/>
</dbReference>
<dbReference type="Pfam" id="PF20155">
    <property type="entry name" value="TMP_3"/>
    <property type="match status" value="1"/>
</dbReference>
<evidence type="ECO:0000259" key="1">
    <source>
        <dbReference type="Pfam" id="PF20155"/>
    </source>
</evidence>
<dbReference type="EMBL" id="CP014782">
    <property type="protein sequence ID" value="AQS38571.1"/>
    <property type="molecule type" value="Genomic_DNA"/>
</dbReference>
<dbReference type="STRING" id="225848.Sps_03444"/>
<protein>
    <submittedName>
        <fullName evidence="2">Tape measure domain</fullName>
    </submittedName>
</protein>
<organism evidence="2 3">
    <name type="scientific">Shewanella psychrophila</name>
    <dbReference type="NCBI Taxonomy" id="225848"/>
    <lineage>
        <taxon>Bacteria</taxon>
        <taxon>Pseudomonadati</taxon>
        <taxon>Pseudomonadota</taxon>
        <taxon>Gammaproteobacteria</taxon>
        <taxon>Alteromonadales</taxon>
        <taxon>Shewanellaceae</taxon>
        <taxon>Shewanella</taxon>
    </lineage>
</organism>
<feature type="domain" description="Tape measure protein N-terminal" evidence="1">
    <location>
        <begin position="85"/>
        <end position="273"/>
    </location>
</feature>
<dbReference type="AlphaFoldDB" id="A0A1S6HST9"/>
<accession>A0A1S6HST9</accession>
<dbReference type="RefSeq" id="WP_077753588.1">
    <property type="nucleotide sequence ID" value="NZ_CP014782.1"/>
</dbReference>
<evidence type="ECO:0000313" key="3">
    <source>
        <dbReference type="Proteomes" id="UP000189545"/>
    </source>
</evidence>
<proteinExistence type="predicted"/>
<dbReference type="KEGG" id="spsw:Sps_03444"/>
<name>A0A1S6HST9_9GAMM</name>
<sequence length="970" mass="102410">MGDLKLALTLTADGKQLIGTVKGATSVVSDLNTRLNHTQLSGNKAAQGLSKVQRQGDVAGKSLQRLSQYAAGAFAGLSAINLGKKITQDLAAFQDIRTRLQSLSGSTAAYAANEEYLMRITREHHKELIPLADNYAALLNLQDSGLVTQIQARTILEGMSNAQSALGASSVQLGQSMYGLSQALASPIVRAEELNQLVEPMPGLLNKMDRAASLPAGGFRQMVLDGKVTADFLRNNLIKALSEYDGAAAATAANISAQTRDMKNAYQQLIVAFETPINSSLTPVLSTLTEGLMWSTDNAELLIDVLGGALVIAMGRASAAAVSGATASLSKAHADGVARAAAISEAQAELQKAMAQRKGVLTSGQAVVAEARLTTARTALTTATNRATIATRAMNGVMSLAGGPVGVVMMAAAGIAYFAMQADGAKEPVLNLADEVAKLNGQFKALSQQERQIKVSKLSTQMKAWRSELIKTNAEIERVNRHSLLLRGTPGELQSRVKLDVLKTKASELTDKLTEASAAQQALFEQGLPSMDKQPTTIKGKKKVDKAQQQLLDRLTKQKQLYGEVSEAAKVRYEIEFGSLKKLDPVVNARILQAAKALDATKANTSAAAEQKKQLSELLKVLDPLAAASNEMAEKERLLKTYFEQANVPLEKRKALLSALKEEYALASEGPSEFDNLRGNLDPRYSESQTHDDNMGILNDELANTPESEALKRNQINLLIEAEQRRHATAMGEINGGISTQFDAMWSETFDRFASGIGSATADALFESENFGDAMKGIAKGAIKSVVSGLVEVSIKKLAMAAIDKGIMASTSATATTTAAATGASITASMAPAAATSSIATFGSSATVGMAAMMAAMALIPTIIGQFHGGGTIPREGTYLLDGGETVYTRKQQQTLMNALSTSADGGKGGKGAGVQVMVKLIEDASKAGSVEQSKGLSGQDVINIWVANILERAETAQVLEQSYGLQRNG</sequence>
<dbReference type="OrthoDB" id="8019720at2"/>
<dbReference type="Proteomes" id="UP000189545">
    <property type="component" value="Chromosome"/>
</dbReference>
<gene>
    <name evidence="2" type="ORF">Sps_03444</name>
</gene>
<reference evidence="2 3" key="1">
    <citation type="submission" date="2016-03" db="EMBL/GenBank/DDBJ databases">
        <title>Complete genome sequence of Shewanella psychrophila WP2, a deep sea bacterium isolated from west Pacific sediment.</title>
        <authorList>
            <person name="Xu G."/>
            <person name="Jian H."/>
        </authorList>
    </citation>
    <scope>NUCLEOTIDE SEQUENCE [LARGE SCALE GENOMIC DNA]</scope>
    <source>
        <strain evidence="2 3">WP2</strain>
    </source>
</reference>
<evidence type="ECO:0000313" key="2">
    <source>
        <dbReference type="EMBL" id="AQS38571.1"/>
    </source>
</evidence>
<keyword evidence="3" id="KW-1185">Reference proteome</keyword>